<dbReference type="Proteomes" id="UP000295124">
    <property type="component" value="Unassembled WGS sequence"/>
</dbReference>
<dbReference type="InterPro" id="IPR020459">
    <property type="entry name" value="AMP-binding"/>
</dbReference>
<dbReference type="FunFam" id="3.40.50.12780:FF:000012">
    <property type="entry name" value="Non-ribosomal peptide synthetase"/>
    <property type="match status" value="1"/>
</dbReference>
<dbReference type="InterPro" id="IPR045851">
    <property type="entry name" value="AMP-bd_C_sf"/>
</dbReference>
<sequence>MTTAAQGTHAIAVPVDPTAPLSLAPVWHETIPTVRADALAWRTRELRRPLAPGQVQRALLATYLDGADLILTTARSHLDSPALHALATAQPGLGLSGDVDLGPLPDGDIDAAVLAAVAVTLARYDGLTEVVLAVVGAALETVAFSIDDDRKVDELFARSVPDRRAAIVVQLDTGLAVGADYEPGMVTGFAVTVQVSRGPGDRLVARVRSSDAALAEMFARHLPTVFGQLRTARSVGDLQLLTAAEEAAVVELGAGRTLPSLRWATIPEAIAERTAEHPEAPAVSFESVTLSYRELDELSTRVCAGLQARGVARRARVGVCLPRSAELIAILLGILKAGAAYVPMDPDYPADRLHYTADDAELSAVVTTQSFPGHTTIHPHDLLGFTQKTPRPEFGAKADDPAYLIYTSGSTGRPKGVVVGHRSVLSLVEATRGFALGPGDTWTQFHSVAFDFSVWEIWGCLMTGGRLVVVSPLTARSPDEFFALLRNERVTVLNQTPTAFGQLAGDPGELDVRLVIFGGESLDPRLLLGWFDARPESVCRLVNMFGITETTVHVTAEELTRHSALTGSRAVGKPLPGWSVVVRDPAGRIVPIGVPGEIWVGGVGVSQGYYCRDELTAQRFVTDPTGQRYYRSGDLGRLLPDGRLEHLGRIDDQVSIRGHRVELGEISAVLLQDPQVTAAAVIVAGGRLLSFVVTSDDPLAIRRRAAGILPDYMLPATITRVDQLPLTTNGKLDVATLAALPRSAPVPVLAASDGPQQDAVQVICGVWSELLGEPVEPTDDFFELGGNSLLATKLGLALKAAGFPGLPVRELYRRPTPAGVAGYYGKGTADPC</sequence>
<organism evidence="4 5">
    <name type="scientific">Kribbella antibiotica</name>
    <dbReference type="NCBI Taxonomy" id="190195"/>
    <lineage>
        <taxon>Bacteria</taxon>
        <taxon>Bacillati</taxon>
        <taxon>Actinomycetota</taxon>
        <taxon>Actinomycetes</taxon>
        <taxon>Propionibacteriales</taxon>
        <taxon>Kribbellaceae</taxon>
        <taxon>Kribbella</taxon>
    </lineage>
</organism>
<dbReference type="GO" id="GO:0005737">
    <property type="term" value="C:cytoplasm"/>
    <property type="evidence" value="ECO:0007669"/>
    <property type="project" value="TreeGrafter"/>
</dbReference>
<name>A0A4R4ZVV7_9ACTN</name>
<dbReference type="GO" id="GO:0044550">
    <property type="term" value="P:secondary metabolite biosynthetic process"/>
    <property type="evidence" value="ECO:0007669"/>
    <property type="project" value="TreeGrafter"/>
</dbReference>
<reference evidence="4 5" key="1">
    <citation type="submission" date="2019-03" db="EMBL/GenBank/DDBJ databases">
        <title>Draft genome sequences of novel Actinobacteria.</title>
        <authorList>
            <person name="Sahin N."/>
            <person name="Ay H."/>
            <person name="Saygin H."/>
        </authorList>
    </citation>
    <scope>NUCLEOTIDE SEQUENCE [LARGE SCALE GENOMIC DNA]</scope>
    <source>
        <strain evidence="4 5">JCM 13523</strain>
    </source>
</reference>
<dbReference type="InterPro" id="IPR009081">
    <property type="entry name" value="PP-bd_ACP"/>
</dbReference>
<dbReference type="PANTHER" id="PTHR45527">
    <property type="entry name" value="NONRIBOSOMAL PEPTIDE SYNTHETASE"/>
    <property type="match status" value="1"/>
</dbReference>
<dbReference type="InterPro" id="IPR000873">
    <property type="entry name" value="AMP-dep_synth/lig_dom"/>
</dbReference>
<dbReference type="InterPro" id="IPR042099">
    <property type="entry name" value="ANL_N_sf"/>
</dbReference>
<dbReference type="SMART" id="SM00823">
    <property type="entry name" value="PKS_PP"/>
    <property type="match status" value="1"/>
</dbReference>
<dbReference type="PROSITE" id="PS50075">
    <property type="entry name" value="CARRIER"/>
    <property type="match status" value="1"/>
</dbReference>
<dbReference type="SUPFAM" id="SSF56801">
    <property type="entry name" value="Acetyl-CoA synthetase-like"/>
    <property type="match status" value="1"/>
</dbReference>
<dbReference type="Pfam" id="PF00501">
    <property type="entry name" value="AMP-binding"/>
    <property type="match status" value="1"/>
</dbReference>
<gene>
    <name evidence="4" type="ORF">E1263_07960</name>
</gene>
<keyword evidence="2" id="KW-0597">Phosphoprotein</keyword>
<dbReference type="Gene3D" id="3.40.50.12780">
    <property type="entry name" value="N-terminal domain of ligase-like"/>
    <property type="match status" value="1"/>
</dbReference>
<accession>A0A4R4ZVV7</accession>
<dbReference type="Pfam" id="PF00550">
    <property type="entry name" value="PP-binding"/>
    <property type="match status" value="1"/>
</dbReference>
<dbReference type="EMBL" id="SMKX01000016">
    <property type="protein sequence ID" value="TDD61282.1"/>
    <property type="molecule type" value="Genomic_DNA"/>
</dbReference>
<dbReference type="NCBIfam" id="TIGR01733">
    <property type="entry name" value="AA-adenyl-dom"/>
    <property type="match status" value="1"/>
</dbReference>
<dbReference type="GO" id="GO:0043041">
    <property type="term" value="P:amino acid activation for nonribosomal peptide biosynthetic process"/>
    <property type="evidence" value="ECO:0007669"/>
    <property type="project" value="TreeGrafter"/>
</dbReference>
<dbReference type="InterPro" id="IPR020806">
    <property type="entry name" value="PKS_PP-bd"/>
</dbReference>
<evidence type="ECO:0000256" key="2">
    <source>
        <dbReference type="ARBA" id="ARBA00022553"/>
    </source>
</evidence>
<dbReference type="GO" id="GO:0031177">
    <property type="term" value="F:phosphopantetheine binding"/>
    <property type="evidence" value="ECO:0007669"/>
    <property type="project" value="InterPro"/>
</dbReference>
<dbReference type="OrthoDB" id="9803968at2"/>
<dbReference type="Pfam" id="PF13193">
    <property type="entry name" value="AMP-binding_C"/>
    <property type="match status" value="1"/>
</dbReference>
<dbReference type="SUPFAM" id="SSF47336">
    <property type="entry name" value="ACP-like"/>
    <property type="match status" value="1"/>
</dbReference>
<dbReference type="PRINTS" id="PR00154">
    <property type="entry name" value="AMPBINDING"/>
</dbReference>
<evidence type="ECO:0000256" key="1">
    <source>
        <dbReference type="ARBA" id="ARBA00022450"/>
    </source>
</evidence>
<feature type="domain" description="Carrier" evidence="3">
    <location>
        <begin position="754"/>
        <end position="828"/>
    </location>
</feature>
<dbReference type="InterPro" id="IPR036736">
    <property type="entry name" value="ACP-like_sf"/>
</dbReference>
<comment type="caution">
    <text evidence="4">The sequence shown here is derived from an EMBL/GenBank/DDBJ whole genome shotgun (WGS) entry which is preliminary data.</text>
</comment>
<proteinExistence type="predicted"/>
<dbReference type="RefSeq" id="WP_132166533.1">
    <property type="nucleotide sequence ID" value="NZ_SMKX01000016.1"/>
</dbReference>
<dbReference type="InterPro" id="IPR025110">
    <property type="entry name" value="AMP-bd_C"/>
</dbReference>
<dbReference type="Gene3D" id="1.10.1200.10">
    <property type="entry name" value="ACP-like"/>
    <property type="match status" value="1"/>
</dbReference>
<dbReference type="InterPro" id="IPR020845">
    <property type="entry name" value="AMP-binding_CS"/>
</dbReference>
<dbReference type="InterPro" id="IPR010071">
    <property type="entry name" value="AA_adenyl_dom"/>
</dbReference>
<evidence type="ECO:0000313" key="4">
    <source>
        <dbReference type="EMBL" id="TDD61282.1"/>
    </source>
</evidence>
<evidence type="ECO:0000259" key="3">
    <source>
        <dbReference type="PROSITE" id="PS50075"/>
    </source>
</evidence>
<dbReference type="PANTHER" id="PTHR45527:SF1">
    <property type="entry name" value="FATTY ACID SYNTHASE"/>
    <property type="match status" value="1"/>
</dbReference>
<evidence type="ECO:0000313" key="5">
    <source>
        <dbReference type="Proteomes" id="UP000295124"/>
    </source>
</evidence>
<dbReference type="AlphaFoldDB" id="A0A4R4ZVV7"/>
<dbReference type="PROSITE" id="PS00455">
    <property type="entry name" value="AMP_BINDING"/>
    <property type="match status" value="1"/>
</dbReference>
<keyword evidence="1" id="KW-0596">Phosphopantetheine</keyword>
<dbReference type="Gene3D" id="3.30.300.30">
    <property type="match status" value="1"/>
</dbReference>
<protein>
    <submittedName>
        <fullName evidence="4">Amino acid adenylation domain-containing protein</fullName>
    </submittedName>
</protein>
<keyword evidence="5" id="KW-1185">Reference proteome</keyword>